<accession>A0A5J4KFF4</accession>
<dbReference type="RefSeq" id="WP_151729688.1">
    <property type="nucleotide sequence ID" value="NZ_BKZV01000006.1"/>
</dbReference>
<organism evidence="2 3">
    <name type="scientific">Thermogemmatispora aurantia</name>
    <dbReference type="NCBI Taxonomy" id="2045279"/>
    <lineage>
        <taxon>Bacteria</taxon>
        <taxon>Bacillati</taxon>
        <taxon>Chloroflexota</taxon>
        <taxon>Ktedonobacteria</taxon>
        <taxon>Thermogemmatisporales</taxon>
        <taxon>Thermogemmatisporaceae</taxon>
        <taxon>Thermogemmatispora</taxon>
    </lineage>
</organism>
<dbReference type="InterPro" id="IPR001387">
    <property type="entry name" value="Cro/C1-type_HTH"/>
</dbReference>
<dbReference type="SMART" id="SM00530">
    <property type="entry name" value="HTH_XRE"/>
    <property type="match status" value="1"/>
</dbReference>
<dbReference type="GO" id="GO:0003677">
    <property type="term" value="F:DNA binding"/>
    <property type="evidence" value="ECO:0007669"/>
    <property type="project" value="InterPro"/>
</dbReference>
<dbReference type="CDD" id="cd00093">
    <property type="entry name" value="HTH_XRE"/>
    <property type="match status" value="1"/>
</dbReference>
<dbReference type="PROSITE" id="PS50943">
    <property type="entry name" value="HTH_CROC1"/>
    <property type="match status" value="1"/>
</dbReference>
<dbReference type="Pfam" id="PF01381">
    <property type="entry name" value="HTH_3"/>
    <property type="match status" value="1"/>
</dbReference>
<evidence type="ECO:0000259" key="1">
    <source>
        <dbReference type="PROSITE" id="PS50943"/>
    </source>
</evidence>
<name>A0A5J4KFF4_9CHLR</name>
<dbReference type="Proteomes" id="UP000334820">
    <property type="component" value="Unassembled WGS sequence"/>
</dbReference>
<proteinExistence type="predicted"/>
<dbReference type="EMBL" id="BKZV01000006">
    <property type="protein sequence ID" value="GER85159.1"/>
    <property type="molecule type" value="Genomic_DNA"/>
</dbReference>
<sequence length="408" mass="45959">MSGVHWWRRYGDYPPGKHNLPHMGAVLSDYRQRRGYSRAEVAQALDVKKQAVSYWEATMYLADPERRMVLARLLQIPPALLGLAWEQVVYVGREGEPGASYERLAEVVSLEGYYQYEDLLTLASRLLYAGQFRILARRLPRWLGKLRQKVKEAPASEREAWLWLLGLYLLRASSIARHSQGDHQGNLALSLASELLRLGQEQDEPTLLGLAFYRLMDLYRQMGATEQARDAAQAGLNWVKRVGPALGGNLYLLAEVGEGDERQWREWQEEALRLVERVEGGEEDASQLKLNRAAVHHEGAKLLLTLAQRQGERQRLNESYRELAQARSGLGSDVGAWRMYLDVTEAKLFLAQGEVEQSAWLGAKAWGVAQQMGSVKVEPELRALYASLSAKAPGHASVQWLGLELGIC</sequence>
<evidence type="ECO:0000313" key="2">
    <source>
        <dbReference type="EMBL" id="GER85159.1"/>
    </source>
</evidence>
<protein>
    <recommendedName>
        <fullName evidence="1">HTH cro/C1-type domain-containing protein</fullName>
    </recommendedName>
</protein>
<reference evidence="2 3" key="1">
    <citation type="journal article" date="2019" name="Int. J. Syst. Evol. Microbiol.">
        <title>Thermogemmatispora aurantia sp. nov. and Thermogemmatispora argillosa sp. nov., within the class Ktedonobacteria, and emended description of the genus Thermogemmatispora.</title>
        <authorList>
            <person name="Zheng Y."/>
            <person name="Wang C.M."/>
            <person name="Sakai Y."/>
            <person name="Abe K."/>
            <person name="Yokota A."/>
            <person name="Yabe S."/>
        </authorList>
    </citation>
    <scope>NUCLEOTIDE SEQUENCE [LARGE SCALE GENOMIC DNA]</scope>
    <source>
        <strain evidence="2 3">A1-2</strain>
    </source>
</reference>
<dbReference type="InterPro" id="IPR010982">
    <property type="entry name" value="Lambda_DNA-bd_dom_sf"/>
</dbReference>
<dbReference type="Gene3D" id="1.10.260.40">
    <property type="entry name" value="lambda repressor-like DNA-binding domains"/>
    <property type="match status" value="1"/>
</dbReference>
<evidence type="ECO:0000313" key="3">
    <source>
        <dbReference type="Proteomes" id="UP000334820"/>
    </source>
</evidence>
<keyword evidence="3" id="KW-1185">Reference proteome</keyword>
<dbReference type="SUPFAM" id="SSF47413">
    <property type="entry name" value="lambda repressor-like DNA-binding domains"/>
    <property type="match status" value="1"/>
</dbReference>
<gene>
    <name evidence="2" type="ORF">KTAU_37940</name>
</gene>
<comment type="caution">
    <text evidence="2">The sequence shown here is derived from an EMBL/GenBank/DDBJ whole genome shotgun (WGS) entry which is preliminary data.</text>
</comment>
<feature type="domain" description="HTH cro/C1-type" evidence="1">
    <location>
        <begin position="27"/>
        <end position="81"/>
    </location>
</feature>
<dbReference type="AlphaFoldDB" id="A0A5J4KFF4"/>